<comment type="caution">
    <text evidence="1">The sequence shown here is derived from an EMBL/GenBank/DDBJ whole genome shotgun (WGS) entry which is preliminary data.</text>
</comment>
<proteinExistence type="predicted"/>
<dbReference type="EMBL" id="JAATTO010000006">
    <property type="protein sequence ID" value="MBC9977642.1"/>
    <property type="molecule type" value="Genomic_DNA"/>
</dbReference>
<gene>
    <name evidence="1" type="ORF">HA482_05335</name>
</gene>
<organism evidence="1 2">
    <name type="scientific">Bradyrhizobium campsiandrae</name>
    <dbReference type="NCBI Taxonomy" id="1729892"/>
    <lineage>
        <taxon>Bacteria</taxon>
        <taxon>Pseudomonadati</taxon>
        <taxon>Pseudomonadota</taxon>
        <taxon>Alphaproteobacteria</taxon>
        <taxon>Hyphomicrobiales</taxon>
        <taxon>Nitrobacteraceae</taxon>
        <taxon>Bradyrhizobium</taxon>
    </lineage>
</organism>
<accession>A0ABR7U2L5</accession>
<dbReference type="Proteomes" id="UP000639516">
    <property type="component" value="Unassembled WGS sequence"/>
</dbReference>
<sequence>MPPPLIVSCPAADSPTCRFVVVAPGVPITVGLGAVVSSLASLPPPGTPFVQFPAVNQSVEVVPVQTVCANAGSLAAHNTIKPPNNFACRNFIVPPEDGFGP</sequence>
<protein>
    <recommendedName>
        <fullName evidence="3">DUF4150 domain-containing protein</fullName>
    </recommendedName>
</protein>
<dbReference type="RefSeq" id="WP_188098919.1">
    <property type="nucleotide sequence ID" value="NZ_JAANIH010000011.1"/>
</dbReference>
<evidence type="ECO:0000313" key="1">
    <source>
        <dbReference type="EMBL" id="MBC9977642.1"/>
    </source>
</evidence>
<name>A0ABR7U2L5_9BRAD</name>
<evidence type="ECO:0008006" key="3">
    <source>
        <dbReference type="Google" id="ProtNLM"/>
    </source>
</evidence>
<keyword evidence="2" id="KW-1185">Reference proteome</keyword>
<evidence type="ECO:0000313" key="2">
    <source>
        <dbReference type="Proteomes" id="UP000639516"/>
    </source>
</evidence>
<reference evidence="1 2" key="1">
    <citation type="journal article" date="2020" name="Arch. Microbiol.">
        <title>Bradyrhizobium campsiandrae sp. nov., a nitrogen-fixing bacterial strain isolated from a native leguminous tree from the Amazon adapted to flooded conditions.</title>
        <authorList>
            <person name="Cabral Michel D."/>
            <person name="Martins da Costa E."/>
            <person name="Azarias Guimaraes A."/>
            <person name="Soares de Carvalho T."/>
            <person name="Santos de Castro Caputo P."/>
            <person name="Willems A."/>
            <person name="de Souza Moreira F.M."/>
        </authorList>
    </citation>
    <scope>NUCLEOTIDE SEQUENCE [LARGE SCALE GENOMIC DNA]</scope>
    <source>
        <strain evidence="2">INPA 384B</strain>
    </source>
</reference>